<dbReference type="OrthoDB" id="10258692at2759"/>
<evidence type="ECO:0000256" key="1">
    <source>
        <dbReference type="SAM" id="MobiDB-lite"/>
    </source>
</evidence>
<organism evidence="2 3">
    <name type="scientific">Amphibalanus amphitrite</name>
    <name type="common">Striped barnacle</name>
    <name type="synonym">Balanus amphitrite</name>
    <dbReference type="NCBI Taxonomy" id="1232801"/>
    <lineage>
        <taxon>Eukaryota</taxon>
        <taxon>Metazoa</taxon>
        <taxon>Ecdysozoa</taxon>
        <taxon>Arthropoda</taxon>
        <taxon>Crustacea</taxon>
        <taxon>Multicrustacea</taxon>
        <taxon>Cirripedia</taxon>
        <taxon>Thoracica</taxon>
        <taxon>Thoracicalcarea</taxon>
        <taxon>Balanomorpha</taxon>
        <taxon>Balanoidea</taxon>
        <taxon>Balanidae</taxon>
        <taxon>Amphibalaninae</taxon>
        <taxon>Amphibalanus</taxon>
    </lineage>
</organism>
<keyword evidence="3" id="KW-1185">Reference proteome</keyword>
<feature type="compositionally biased region" description="Low complexity" evidence="1">
    <location>
        <begin position="212"/>
        <end position="235"/>
    </location>
</feature>
<evidence type="ECO:0000313" key="2">
    <source>
        <dbReference type="EMBL" id="KAF0294933.1"/>
    </source>
</evidence>
<proteinExistence type="predicted"/>
<protein>
    <submittedName>
        <fullName evidence="2">Uncharacterized protein</fullName>
    </submittedName>
</protein>
<name>A0A6A4VMT2_AMPAM</name>
<sequence length="337" mass="35155">MAAMDGLMRPPATHLREGGSITQGTPMQPEPRRRDNPTTGGGLVGSAEPGAYTSRAGPGAPAGYPYPGGPPPGDHLSSRHVLITDYITSQQMHGRRDSRSSSDGGGDPRASPRDLAMYGRQPAPPPHNTPPPPRSTPPPARRQPPAPQHQPPPTQQRAGESRGAGGPPPPEPRGYPPVGRGGGPAAGRDSPRSLPPPERPAYPAAPPPPPDSYGYRYRGAPAPAGRPAESAAAERAAMERARLIREERHIMRVAQAGSPELAGQRPPPQSAAEPVRLSAPHQAWLYQQQQAATAPAAAAAAAAAAGGLRAAGRHLPGEPIGGRRVAARLRQEQDRLR</sequence>
<feature type="compositionally biased region" description="Low complexity" evidence="1">
    <location>
        <begin position="295"/>
        <end position="310"/>
    </location>
</feature>
<feature type="compositionally biased region" description="Pro residues" evidence="1">
    <location>
        <begin position="166"/>
        <end position="175"/>
    </location>
</feature>
<accession>A0A6A4VMT2</accession>
<feature type="compositionally biased region" description="Pro residues" evidence="1">
    <location>
        <begin position="193"/>
        <end position="211"/>
    </location>
</feature>
<evidence type="ECO:0000313" key="3">
    <source>
        <dbReference type="Proteomes" id="UP000440578"/>
    </source>
</evidence>
<feature type="compositionally biased region" description="Low complexity" evidence="1">
    <location>
        <begin position="56"/>
        <end position="65"/>
    </location>
</feature>
<feature type="region of interest" description="Disordered" evidence="1">
    <location>
        <begin position="295"/>
        <end position="325"/>
    </location>
</feature>
<reference evidence="2 3" key="1">
    <citation type="submission" date="2019-07" db="EMBL/GenBank/DDBJ databases">
        <title>Draft genome assembly of a fouling barnacle, Amphibalanus amphitrite (Darwin, 1854): The first reference genome for Thecostraca.</title>
        <authorList>
            <person name="Kim W."/>
        </authorList>
    </citation>
    <scope>NUCLEOTIDE SEQUENCE [LARGE SCALE GENOMIC DNA]</scope>
    <source>
        <strain evidence="2">SNU_AA5</strain>
        <tissue evidence="2">Soma without cirri and trophi</tissue>
    </source>
</reference>
<dbReference type="EMBL" id="VIIS01001648">
    <property type="protein sequence ID" value="KAF0294933.1"/>
    <property type="molecule type" value="Genomic_DNA"/>
</dbReference>
<comment type="caution">
    <text evidence="2">The sequence shown here is derived from an EMBL/GenBank/DDBJ whole genome shotgun (WGS) entry which is preliminary data.</text>
</comment>
<gene>
    <name evidence="2" type="ORF">FJT64_007460</name>
</gene>
<feature type="compositionally biased region" description="Pro residues" evidence="1">
    <location>
        <begin position="122"/>
        <end position="154"/>
    </location>
</feature>
<feature type="region of interest" description="Disordered" evidence="1">
    <location>
        <begin position="1"/>
        <end position="240"/>
    </location>
</feature>
<dbReference type="AlphaFoldDB" id="A0A6A4VMT2"/>
<feature type="region of interest" description="Disordered" evidence="1">
    <location>
        <begin position="256"/>
        <end position="276"/>
    </location>
</feature>
<dbReference type="Proteomes" id="UP000440578">
    <property type="component" value="Unassembled WGS sequence"/>
</dbReference>